<accession>A0A7N2LAX4</accession>
<dbReference type="EnsemblPlants" id="QL04p001740:mrna">
    <property type="protein sequence ID" value="QL04p001740:mrna"/>
    <property type="gene ID" value="QL04p001740"/>
</dbReference>
<dbReference type="EMBL" id="LRBV02000004">
    <property type="status" value="NOT_ANNOTATED_CDS"/>
    <property type="molecule type" value="Genomic_DNA"/>
</dbReference>
<evidence type="ECO:0000313" key="1">
    <source>
        <dbReference type="EnsemblPlants" id="QL04p001740:mrna"/>
    </source>
</evidence>
<dbReference type="InParanoid" id="A0A7N2LAX4"/>
<reference evidence="1 2" key="1">
    <citation type="journal article" date="2016" name="G3 (Bethesda)">
        <title>First Draft Assembly and Annotation of the Genome of a California Endemic Oak Quercus lobata Nee (Fagaceae).</title>
        <authorList>
            <person name="Sork V.L."/>
            <person name="Fitz-Gibbon S.T."/>
            <person name="Puiu D."/>
            <person name="Crepeau M."/>
            <person name="Gugger P.F."/>
            <person name="Sherman R."/>
            <person name="Stevens K."/>
            <person name="Langley C.H."/>
            <person name="Pellegrini M."/>
            <person name="Salzberg S.L."/>
        </authorList>
    </citation>
    <scope>NUCLEOTIDE SEQUENCE [LARGE SCALE GENOMIC DNA]</scope>
    <source>
        <strain evidence="1 2">cv. SW786</strain>
    </source>
</reference>
<keyword evidence="2" id="KW-1185">Reference proteome</keyword>
<sequence length="79" mass="9033">MVHETTSSLPIQIWETARRTFKDYKGALSTAFWLKSNKALCWTAPPPGTHKYDEEPKKPTLKKWDLIKAFGCCNCSTTQ</sequence>
<dbReference type="AlphaFoldDB" id="A0A7N2LAX4"/>
<proteinExistence type="predicted"/>
<reference evidence="1" key="2">
    <citation type="submission" date="2021-01" db="UniProtKB">
        <authorList>
            <consortium name="EnsemblPlants"/>
        </authorList>
    </citation>
    <scope>IDENTIFICATION</scope>
</reference>
<evidence type="ECO:0000313" key="2">
    <source>
        <dbReference type="Proteomes" id="UP000594261"/>
    </source>
</evidence>
<protein>
    <submittedName>
        <fullName evidence="1">Uncharacterized protein</fullName>
    </submittedName>
</protein>
<name>A0A7N2LAX4_QUELO</name>
<organism evidence="1 2">
    <name type="scientific">Quercus lobata</name>
    <name type="common">Valley oak</name>
    <dbReference type="NCBI Taxonomy" id="97700"/>
    <lineage>
        <taxon>Eukaryota</taxon>
        <taxon>Viridiplantae</taxon>
        <taxon>Streptophyta</taxon>
        <taxon>Embryophyta</taxon>
        <taxon>Tracheophyta</taxon>
        <taxon>Spermatophyta</taxon>
        <taxon>Magnoliopsida</taxon>
        <taxon>eudicotyledons</taxon>
        <taxon>Gunneridae</taxon>
        <taxon>Pentapetalae</taxon>
        <taxon>rosids</taxon>
        <taxon>fabids</taxon>
        <taxon>Fagales</taxon>
        <taxon>Fagaceae</taxon>
        <taxon>Quercus</taxon>
    </lineage>
</organism>
<dbReference type="Gramene" id="QL04p001740:mrna">
    <property type="protein sequence ID" value="QL04p001740:mrna"/>
    <property type="gene ID" value="QL04p001740"/>
</dbReference>
<dbReference type="Proteomes" id="UP000594261">
    <property type="component" value="Chromosome 4"/>
</dbReference>